<evidence type="ECO:0000259" key="1">
    <source>
        <dbReference type="Pfam" id="PF01370"/>
    </source>
</evidence>
<protein>
    <submittedName>
        <fullName evidence="2">NAD-dependent epimerase/dehydratase family protein</fullName>
    </submittedName>
</protein>
<evidence type="ECO:0000313" key="3">
    <source>
        <dbReference type="Proteomes" id="UP001202180"/>
    </source>
</evidence>
<dbReference type="Pfam" id="PF01370">
    <property type="entry name" value="Epimerase"/>
    <property type="match status" value="1"/>
</dbReference>
<keyword evidence="3" id="KW-1185">Reference proteome</keyword>
<dbReference type="PANTHER" id="PTHR43245">
    <property type="entry name" value="BIFUNCTIONAL POLYMYXIN RESISTANCE PROTEIN ARNA"/>
    <property type="match status" value="1"/>
</dbReference>
<name>A0ABT0HMS8_9BACT</name>
<dbReference type="InterPro" id="IPR050177">
    <property type="entry name" value="Lipid_A_modif_metabolic_enz"/>
</dbReference>
<dbReference type="RefSeq" id="WP_248477765.1">
    <property type="nucleotide sequence ID" value="NZ_JALPRF010000002.1"/>
</dbReference>
<dbReference type="InterPro" id="IPR036291">
    <property type="entry name" value="NAD(P)-bd_dom_sf"/>
</dbReference>
<accession>A0ABT0HMS8</accession>
<proteinExistence type="predicted"/>
<dbReference type="Proteomes" id="UP001202180">
    <property type="component" value="Unassembled WGS sequence"/>
</dbReference>
<feature type="domain" description="NAD-dependent epimerase/dehydratase" evidence="1">
    <location>
        <begin position="3"/>
        <end position="216"/>
    </location>
</feature>
<dbReference type="SUPFAM" id="SSF51735">
    <property type="entry name" value="NAD(P)-binding Rossmann-fold domains"/>
    <property type="match status" value="1"/>
</dbReference>
<sequence length="304" mass="32920">MNILMTGASGFLGSRIRSELEGNHALTTLGRQTISQQHIRCDLVDETPQLKGYTFDVVIHAAGKAHAVPRTSQERGDYERVNVQGTVRLLTALEQLPVLPQAIVYISTVLAYGRSEGQLLDEKTSLNATDVYGLSKARAEALVCAWGERTGVRVAILRLPLVAAREPTGNLAAMMNGLRRGYYVRIGDGAARRSMVRADDVAAVVLKAAAVGGTYNLTDGCHPSVYQLEEAMARLVGRNRIPTVPLGVAKAVANVGDGINGLIGRRFPLDSMALRKLTSSLTFSDEAARQHLDWNPRAVLDCFR</sequence>
<gene>
    <name evidence="2" type="ORF">M0L20_15015</name>
</gene>
<dbReference type="InterPro" id="IPR001509">
    <property type="entry name" value="Epimerase_deHydtase"/>
</dbReference>
<evidence type="ECO:0000313" key="2">
    <source>
        <dbReference type="EMBL" id="MCK8493177.1"/>
    </source>
</evidence>
<organism evidence="2 3">
    <name type="scientific">Spirosoma liriopis</name>
    <dbReference type="NCBI Taxonomy" id="2937440"/>
    <lineage>
        <taxon>Bacteria</taxon>
        <taxon>Pseudomonadati</taxon>
        <taxon>Bacteroidota</taxon>
        <taxon>Cytophagia</taxon>
        <taxon>Cytophagales</taxon>
        <taxon>Cytophagaceae</taxon>
        <taxon>Spirosoma</taxon>
    </lineage>
</organism>
<comment type="caution">
    <text evidence="2">The sequence shown here is derived from an EMBL/GenBank/DDBJ whole genome shotgun (WGS) entry which is preliminary data.</text>
</comment>
<dbReference type="EMBL" id="JALPRF010000002">
    <property type="protein sequence ID" value="MCK8493177.1"/>
    <property type="molecule type" value="Genomic_DNA"/>
</dbReference>
<reference evidence="2 3" key="1">
    <citation type="submission" date="2022-04" db="EMBL/GenBank/DDBJ databases">
        <title>Spirosoma sp. strain RP8 genome sequencing and assembly.</title>
        <authorList>
            <person name="Jung Y."/>
        </authorList>
    </citation>
    <scope>NUCLEOTIDE SEQUENCE [LARGE SCALE GENOMIC DNA]</scope>
    <source>
        <strain evidence="2 3">RP8</strain>
    </source>
</reference>
<dbReference type="Gene3D" id="3.40.50.720">
    <property type="entry name" value="NAD(P)-binding Rossmann-like Domain"/>
    <property type="match status" value="1"/>
</dbReference>